<dbReference type="SUPFAM" id="SSF52058">
    <property type="entry name" value="L domain-like"/>
    <property type="match status" value="1"/>
</dbReference>
<dbReference type="EMBL" id="BLKM01000501">
    <property type="protein sequence ID" value="GFG34669.1"/>
    <property type="molecule type" value="Genomic_DNA"/>
</dbReference>
<keyword evidence="5" id="KW-1185">Reference proteome</keyword>
<dbReference type="PANTHER" id="PTHR45712:SF22">
    <property type="entry name" value="INSULIN-LIKE GROWTH FACTOR-BINDING PROTEIN COMPLEX ACID LABILE SUBUNIT"/>
    <property type="match status" value="1"/>
</dbReference>
<keyword evidence="3" id="KW-0472">Membrane</keyword>
<dbReference type="OrthoDB" id="8195358at2759"/>
<dbReference type="InterPro" id="IPR001611">
    <property type="entry name" value="Leu-rich_rpt"/>
</dbReference>
<dbReference type="SMART" id="SM00369">
    <property type="entry name" value="LRR_TYP"/>
    <property type="match status" value="5"/>
</dbReference>
<evidence type="ECO:0000313" key="5">
    <source>
        <dbReference type="Proteomes" id="UP000502823"/>
    </source>
</evidence>
<dbReference type="AlphaFoldDB" id="A0A6L2PPW8"/>
<organism evidence="4 5">
    <name type="scientific">Coptotermes formosanus</name>
    <name type="common">Formosan subterranean termite</name>
    <dbReference type="NCBI Taxonomy" id="36987"/>
    <lineage>
        <taxon>Eukaryota</taxon>
        <taxon>Metazoa</taxon>
        <taxon>Ecdysozoa</taxon>
        <taxon>Arthropoda</taxon>
        <taxon>Hexapoda</taxon>
        <taxon>Insecta</taxon>
        <taxon>Pterygota</taxon>
        <taxon>Neoptera</taxon>
        <taxon>Polyneoptera</taxon>
        <taxon>Dictyoptera</taxon>
        <taxon>Blattodea</taxon>
        <taxon>Blattoidea</taxon>
        <taxon>Termitoidae</taxon>
        <taxon>Rhinotermitidae</taxon>
        <taxon>Coptotermes</taxon>
    </lineage>
</organism>
<accession>A0A6L2PPW8</accession>
<dbReference type="InterPro" id="IPR050333">
    <property type="entry name" value="SLRP"/>
</dbReference>
<dbReference type="InterPro" id="IPR003591">
    <property type="entry name" value="Leu-rich_rpt_typical-subtyp"/>
</dbReference>
<reference evidence="5" key="1">
    <citation type="submission" date="2020-01" db="EMBL/GenBank/DDBJ databases">
        <title>Draft genome sequence of the Termite Coptotermes fromosanus.</title>
        <authorList>
            <person name="Itakura S."/>
            <person name="Yosikawa Y."/>
            <person name="Umezawa K."/>
        </authorList>
    </citation>
    <scope>NUCLEOTIDE SEQUENCE [LARGE SCALE GENOMIC DNA]</scope>
</reference>
<dbReference type="Proteomes" id="UP000502823">
    <property type="component" value="Unassembled WGS sequence"/>
</dbReference>
<evidence type="ECO:0008006" key="6">
    <source>
        <dbReference type="Google" id="ProtNLM"/>
    </source>
</evidence>
<evidence type="ECO:0000313" key="4">
    <source>
        <dbReference type="EMBL" id="GFG34669.1"/>
    </source>
</evidence>
<gene>
    <name evidence="4" type="ORF">Cfor_03079</name>
</gene>
<dbReference type="Gene3D" id="3.80.10.10">
    <property type="entry name" value="Ribonuclease Inhibitor"/>
    <property type="match status" value="2"/>
</dbReference>
<evidence type="ECO:0000256" key="2">
    <source>
        <dbReference type="ARBA" id="ARBA00022737"/>
    </source>
</evidence>
<protein>
    <recommendedName>
        <fullName evidence="6">LRRCT domain-containing protein</fullName>
    </recommendedName>
</protein>
<keyword evidence="2" id="KW-0677">Repeat</keyword>
<dbReference type="InParanoid" id="A0A6L2PPW8"/>
<comment type="caution">
    <text evidence="4">The sequence shown here is derived from an EMBL/GenBank/DDBJ whole genome shotgun (WGS) entry which is preliminary data.</text>
</comment>
<evidence type="ECO:0000256" key="3">
    <source>
        <dbReference type="SAM" id="Phobius"/>
    </source>
</evidence>
<feature type="transmembrane region" description="Helical" evidence="3">
    <location>
        <begin position="374"/>
        <end position="398"/>
    </location>
</feature>
<dbReference type="Pfam" id="PF13855">
    <property type="entry name" value="LRR_8"/>
    <property type="match status" value="2"/>
</dbReference>
<keyword evidence="3" id="KW-1133">Transmembrane helix</keyword>
<keyword evidence="1" id="KW-0433">Leucine-rich repeat</keyword>
<dbReference type="InterPro" id="IPR032675">
    <property type="entry name" value="LRR_dom_sf"/>
</dbReference>
<proteinExistence type="predicted"/>
<sequence>MVFPWEQRVYCVDLLAISTKEFRESSKKHGLFNCHLWQLMFAIVCASMMANGHNGAECPAICTCSALDSYVNSREVKCSYRGLSDVPAMLNLSTVHTLDLSDNQIRIMRNASLFNYSRLSTLILSYNEVEEIELNAFVGLGMLRDIDLSYNNLVSFNPEIFSSNPVLEKVSLKGNRLAYLSPDSPILTSDSVYSLDLSSCSLTTIPAVTFSGLPSLYSLDLSSNLIQTVSVSTFENLTDLTILEMNNNRWTCSCDVVEVMKWATARREQQPAHKPVKCLEGQKYRKLWTMAGGNRSCSETKTTVQPVAHRFTAYMTLDVTTVSGDIPLSLETSPRATSQRGLQTKVTSEAKFGAASGSETGDWANLLSWNVNTAMVFVILPITLCGAVFVSLLAVNCITKRFHRPQREVQGKDNHLAAFFSDVPLLDPQLTADITKQVPCLPKRSSDIGRYTQYHVYEQIE</sequence>
<dbReference type="PANTHER" id="PTHR45712">
    <property type="entry name" value="AGAP008170-PA"/>
    <property type="match status" value="1"/>
</dbReference>
<evidence type="ECO:0000256" key="1">
    <source>
        <dbReference type="ARBA" id="ARBA00022614"/>
    </source>
</evidence>
<keyword evidence="3" id="KW-0812">Transmembrane</keyword>
<name>A0A6L2PPW8_COPFO</name>